<dbReference type="PANTHER" id="PTHR43808:SF8">
    <property type="entry name" value="PEPTIDASE M20 DIMERISATION DOMAIN-CONTAINING PROTEIN"/>
    <property type="match status" value="1"/>
</dbReference>
<dbReference type="GO" id="GO:0046872">
    <property type="term" value="F:metal ion binding"/>
    <property type="evidence" value="ECO:0007669"/>
    <property type="project" value="UniProtKB-KW"/>
</dbReference>
<keyword evidence="7" id="KW-0028">Amino-acid biosynthesis</keyword>
<dbReference type="InterPro" id="IPR011650">
    <property type="entry name" value="Peptidase_M20_dimer"/>
</dbReference>
<dbReference type="Pfam" id="PF01546">
    <property type="entry name" value="Peptidase_M20"/>
    <property type="match status" value="1"/>
</dbReference>
<evidence type="ECO:0000256" key="4">
    <source>
        <dbReference type="ARBA" id="ARBA00006247"/>
    </source>
</evidence>
<dbReference type="SUPFAM" id="SSF53187">
    <property type="entry name" value="Zn-dependent exopeptidases"/>
    <property type="match status" value="1"/>
</dbReference>
<name>A0A9Q8ZUC4_9LACO</name>
<dbReference type="PANTHER" id="PTHR43808">
    <property type="entry name" value="ACETYLORNITHINE DEACETYLASE"/>
    <property type="match status" value="1"/>
</dbReference>
<evidence type="ECO:0000256" key="11">
    <source>
        <dbReference type="ARBA" id="ARBA00022915"/>
    </source>
</evidence>
<keyword evidence="17" id="KW-1185">Reference proteome</keyword>
<evidence type="ECO:0000256" key="9">
    <source>
        <dbReference type="ARBA" id="ARBA00022801"/>
    </source>
</evidence>
<evidence type="ECO:0000313" key="17">
    <source>
        <dbReference type="Proteomes" id="UP001055911"/>
    </source>
</evidence>
<sequence>MNPTEKIKLLSDLVAIRSINNYEEQVAQYLASVFTEHGIANKLISYAPNRSNLVAEIGSGHPVTVFNGHADVVAVNDEWNTDPFVLTEKNNELYGRGACDMKSGLAAMVIAMLELQATKTPLTGTVRFLLTVGEEVGEYGAEQLTTMGYMDDVDALIIGEPTGYEICYAHKGSLDIQIDSKGTDAHSSMPQLGNNALQNLLDLVEIIDHRLHQVTESDDATGAFLFNFTVFNSGSQVNSIPGTATVSLNARTIENFDNDAVLKLIKSAVNELQQKDAKYRFDVKVLMDLPPVDGVKETQLIERGKVVGKQVTGKPIKTFGAAYTTDAAKLLVKKQKDFPFMIFGPGNQSLHGTNEYITKDMYFNFIEIYKQLMLNNGITH</sequence>
<dbReference type="NCBIfam" id="NF006365">
    <property type="entry name" value="PRK08588.1"/>
    <property type="match status" value="1"/>
</dbReference>
<keyword evidence="8" id="KW-0479">Metal-binding</keyword>
<gene>
    <name evidence="16" type="ORF">M3M40_03745</name>
</gene>
<evidence type="ECO:0000256" key="1">
    <source>
        <dbReference type="ARBA" id="ARBA00001941"/>
    </source>
</evidence>
<keyword evidence="13" id="KW-0170">Cobalt</keyword>
<dbReference type="Proteomes" id="UP001055911">
    <property type="component" value="Chromosome"/>
</dbReference>
<dbReference type="NCBIfam" id="TIGR01910">
    <property type="entry name" value="DapE-ArgE"/>
    <property type="match status" value="1"/>
</dbReference>
<dbReference type="EMBL" id="CP097119">
    <property type="protein sequence ID" value="USS89893.1"/>
    <property type="molecule type" value="Genomic_DNA"/>
</dbReference>
<feature type="domain" description="Peptidase M20 dimerisation" evidence="15">
    <location>
        <begin position="168"/>
        <end position="275"/>
    </location>
</feature>
<proteinExistence type="inferred from homology"/>
<dbReference type="EC" id="3.5.1.18" evidence="5"/>
<dbReference type="GO" id="GO:0019877">
    <property type="term" value="P:diaminopimelate biosynthetic process"/>
    <property type="evidence" value="ECO:0007669"/>
    <property type="project" value="UniProtKB-KW"/>
</dbReference>
<organism evidence="16 17">
    <name type="scientific">Fructilactobacillus cliffordii</name>
    <dbReference type="NCBI Taxonomy" id="2940299"/>
    <lineage>
        <taxon>Bacteria</taxon>
        <taxon>Bacillati</taxon>
        <taxon>Bacillota</taxon>
        <taxon>Bacilli</taxon>
        <taxon>Lactobacillales</taxon>
        <taxon>Lactobacillaceae</taxon>
        <taxon>Fructilactobacillus</taxon>
    </lineage>
</organism>
<dbReference type="GO" id="GO:0009085">
    <property type="term" value="P:lysine biosynthetic process"/>
    <property type="evidence" value="ECO:0007669"/>
    <property type="project" value="UniProtKB-KW"/>
</dbReference>
<comment type="cofactor">
    <cofactor evidence="2">
        <name>Zn(2+)</name>
        <dbReference type="ChEBI" id="CHEBI:29105"/>
    </cofactor>
</comment>
<evidence type="ECO:0000256" key="14">
    <source>
        <dbReference type="ARBA" id="ARBA00051301"/>
    </source>
</evidence>
<dbReference type="Gene3D" id="3.30.70.360">
    <property type="match status" value="1"/>
</dbReference>
<dbReference type="GO" id="GO:0009014">
    <property type="term" value="F:succinyl-diaminopimelate desuccinylase activity"/>
    <property type="evidence" value="ECO:0007669"/>
    <property type="project" value="UniProtKB-EC"/>
</dbReference>
<dbReference type="InterPro" id="IPR002933">
    <property type="entry name" value="Peptidase_M20"/>
</dbReference>
<reference evidence="16" key="1">
    <citation type="submission" date="2022-05" db="EMBL/GenBank/DDBJ databases">
        <authorList>
            <person name="Oliphant S.A."/>
            <person name="Watson-Haigh N.S."/>
            <person name="Sumby K.M."/>
            <person name="Gardner J.M."/>
            <person name="Jiranek V."/>
        </authorList>
    </citation>
    <scope>NUCLEOTIDE SEQUENCE</scope>
    <source>
        <strain evidence="16">KI4_B1</strain>
    </source>
</reference>
<dbReference type="InterPro" id="IPR010182">
    <property type="entry name" value="ArgE/DapE"/>
</dbReference>
<dbReference type="PROSITE" id="PS00759">
    <property type="entry name" value="ARGE_DAPE_CPG2_2"/>
    <property type="match status" value="1"/>
</dbReference>
<keyword evidence="10" id="KW-0862">Zinc</keyword>
<dbReference type="SUPFAM" id="SSF55031">
    <property type="entry name" value="Bacterial exopeptidase dimerisation domain"/>
    <property type="match status" value="1"/>
</dbReference>
<keyword evidence="9" id="KW-0378">Hydrolase</keyword>
<dbReference type="RefSeq" id="WP_252767439.1">
    <property type="nucleotide sequence ID" value="NZ_CP097119.1"/>
</dbReference>
<dbReference type="CDD" id="cd08659">
    <property type="entry name" value="M20_ArgE_DapE-like"/>
    <property type="match status" value="1"/>
</dbReference>
<evidence type="ECO:0000313" key="16">
    <source>
        <dbReference type="EMBL" id="USS89893.1"/>
    </source>
</evidence>
<comment type="similarity">
    <text evidence="4">Belongs to the peptidase M20A family.</text>
</comment>
<dbReference type="Pfam" id="PF07687">
    <property type="entry name" value="M20_dimer"/>
    <property type="match status" value="1"/>
</dbReference>
<dbReference type="AlphaFoldDB" id="A0A9Q8ZUC4"/>
<keyword evidence="11" id="KW-0220">Diaminopimelate biosynthesis</keyword>
<evidence type="ECO:0000259" key="15">
    <source>
        <dbReference type="Pfam" id="PF07687"/>
    </source>
</evidence>
<evidence type="ECO:0000256" key="10">
    <source>
        <dbReference type="ARBA" id="ARBA00022833"/>
    </source>
</evidence>
<evidence type="ECO:0000256" key="12">
    <source>
        <dbReference type="ARBA" id="ARBA00023154"/>
    </source>
</evidence>
<evidence type="ECO:0000256" key="7">
    <source>
        <dbReference type="ARBA" id="ARBA00022605"/>
    </source>
</evidence>
<dbReference type="InterPro" id="IPR036264">
    <property type="entry name" value="Bact_exopeptidase_dim_dom"/>
</dbReference>
<evidence type="ECO:0000256" key="5">
    <source>
        <dbReference type="ARBA" id="ARBA00011921"/>
    </source>
</evidence>
<protein>
    <recommendedName>
        <fullName evidence="6">Probable succinyl-diaminopimelate desuccinylase</fullName>
        <ecNumber evidence="5">3.5.1.18</ecNumber>
    </recommendedName>
</protein>
<evidence type="ECO:0000256" key="3">
    <source>
        <dbReference type="ARBA" id="ARBA00005130"/>
    </source>
</evidence>
<comment type="cofactor">
    <cofactor evidence="1">
        <name>Co(2+)</name>
        <dbReference type="ChEBI" id="CHEBI:48828"/>
    </cofactor>
</comment>
<evidence type="ECO:0000256" key="13">
    <source>
        <dbReference type="ARBA" id="ARBA00023285"/>
    </source>
</evidence>
<comment type="catalytic activity">
    <reaction evidence="14">
        <text>N-succinyl-(2S,6S)-2,6-diaminopimelate + H2O = (2S,6S)-2,6-diaminopimelate + succinate</text>
        <dbReference type="Rhea" id="RHEA:22608"/>
        <dbReference type="ChEBI" id="CHEBI:15377"/>
        <dbReference type="ChEBI" id="CHEBI:30031"/>
        <dbReference type="ChEBI" id="CHEBI:57609"/>
        <dbReference type="ChEBI" id="CHEBI:58087"/>
        <dbReference type="EC" id="3.5.1.18"/>
    </reaction>
</comment>
<comment type="pathway">
    <text evidence="3">Amino-acid biosynthesis; L-lysine biosynthesis via DAP pathway; LL-2,6-diaminopimelate from (S)-tetrahydrodipicolinate (succinylase route): step 3/3.</text>
</comment>
<keyword evidence="12" id="KW-0457">Lysine biosynthesis</keyword>
<dbReference type="InterPro" id="IPR001261">
    <property type="entry name" value="ArgE/DapE_CS"/>
</dbReference>
<dbReference type="InterPro" id="IPR050072">
    <property type="entry name" value="Peptidase_M20A"/>
</dbReference>
<accession>A0A9Q8ZUC4</accession>
<evidence type="ECO:0000256" key="2">
    <source>
        <dbReference type="ARBA" id="ARBA00001947"/>
    </source>
</evidence>
<dbReference type="Gene3D" id="3.40.630.10">
    <property type="entry name" value="Zn peptidases"/>
    <property type="match status" value="1"/>
</dbReference>
<evidence type="ECO:0000256" key="6">
    <source>
        <dbReference type="ARBA" id="ARBA00016853"/>
    </source>
</evidence>
<evidence type="ECO:0000256" key="8">
    <source>
        <dbReference type="ARBA" id="ARBA00022723"/>
    </source>
</evidence>